<sequence>MDPNTQRNIIYGVCAVAAGFAAYQVYVNMTASQATSAPSFTPSSSAKPSASRSAPAAAAPKKPAYTPKGEPESWSEEDMKKFLTSRNLATGHGSHPARNELLAMVESKLHEPTSTGFSDPEEWSAEDMREYLQAHGVDVPHHSGRMELLAMVESKMHEPK</sequence>
<name>A0AAN7TLF5_9PEZI</name>
<evidence type="ECO:0000256" key="2">
    <source>
        <dbReference type="SAM" id="Phobius"/>
    </source>
</evidence>
<evidence type="ECO:0000256" key="1">
    <source>
        <dbReference type="SAM" id="MobiDB-lite"/>
    </source>
</evidence>
<feature type="compositionally biased region" description="Low complexity" evidence="1">
    <location>
        <begin position="34"/>
        <end position="68"/>
    </location>
</feature>
<proteinExistence type="predicted"/>
<evidence type="ECO:0000313" key="4">
    <source>
        <dbReference type="Proteomes" id="UP001310890"/>
    </source>
</evidence>
<protein>
    <submittedName>
        <fullName evidence="3">Uncharacterized protein</fullName>
    </submittedName>
</protein>
<keyword evidence="2" id="KW-1133">Transmembrane helix</keyword>
<dbReference type="Proteomes" id="UP001310890">
    <property type="component" value="Unassembled WGS sequence"/>
</dbReference>
<gene>
    <name evidence="3" type="ORF">LTR62_004822</name>
</gene>
<comment type="caution">
    <text evidence="3">The sequence shown here is derived from an EMBL/GenBank/DDBJ whole genome shotgun (WGS) entry which is preliminary data.</text>
</comment>
<accession>A0AAN7TLF5</accession>
<evidence type="ECO:0000313" key="3">
    <source>
        <dbReference type="EMBL" id="KAK5111527.1"/>
    </source>
</evidence>
<feature type="transmembrane region" description="Helical" evidence="2">
    <location>
        <begin position="9"/>
        <end position="26"/>
    </location>
</feature>
<feature type="region of interest" description="Disordered" evidence="1">
    <location>
        <begin position="34"/>
        <end position="97"/>
    </location>
</feature>
<keyword evidence="2" id="KW-0812">Transmembrane</keyword>
<organism evidence="3 4">
    <name type="scientific">Meristemomyces frigidus</name>
    <dbReference type="NCBI Taxonomy" id="1508187"/>
    <lineage>
        <taxon>Eukaryota</taxon>
        <taxon>Fungi</taxon>
        <taxon>Dikarya</taxon>
        <taxon>Ascomycota</taxon>
        <taxon>Pezizomycotina</taxon>
        <taxon>Dothideomycetes</taxon>
        <taxon>Dothideomycetidae</taxon>
        <taxon>Mycosphaerellales</taxon>
        <taxon>Teratosphaeriaceae</taxon>
        <taxon>Meristemomyces</taxon>
    </lineage>
</organism>
<reference evidence="3" key="1">
    <citation type="submission" date="2023-08" db="EMBL/GenBank/DDBJ databases">
        <title>Black Yeasts Isolated from many extreme environments.</title>
        <authorList>
            <person name="Coleine C."/>
            <person name="Stajich J.E."/>
            <person name="Selbmann L."/>
        </authorList>
    </citation>
    <scope>NUCLEOTIDE SEQUENCE</scope>
    <source>
        <strain evidence="3">CCFEE 5401</strain>
    </source>
</reference>
<dbReference type="EMBL" id="JAVRRL010000038">
    <property type="protein sequence ID" value="KAK5111527.1"/>
    <property type="molecule type" value="Genomic_DNA"/>
</dbReference>
<dbReference type="AlphaFoldDB" id="A0AAN7TLF5"/>
<keyword evidence="2" id="KW-0472">Membrane</keyword>